<sequence>MELFHVESRTIHLLNLRSTLTGFTEVEEQYFCYKPTVVPQHGATVGGRVSDTREISSIFQVEFAFVLRKKFLRLFREEARYCNHPLFLKLHDKLAKNTRNRFPINIPLNTDWFLPSHSEVCFNALKSEHKAALIHLQHLLFSSRLCNNGKVFSSSYYWKRKSDTVQHVVCLKEREAISFANVVVFAYDPSSGSCNVLVEELELIDPFSQLENFLHNDDHEARIPAVNAVHLVQTFNNFFMLCSGQHLVLKNALDIIGPATYVEFRGKRYVSRL</sequence>
<dbReference type="AlphaFoldDB" id="A0A016V5X3"/>
<name>A0A016V5X3_9BILA</name>
<keyword evidence="2" id="KW-1185">Reference proteome</keyword>
<dbReference type="OrthoDB" id="5869162at2759"/>
<protein>
    <submittedName>
        <fullName evidence="1">Uncharacterized protein</fullName>
    </submittedName>
</protein>
<organism evidence="1 2">
    <name type="scientific">Ancylostoma ceylanicum</name>
    <dbReference type="NCBI Taxonomy" id="53326"/>
    <lineage>
        <taxon>Eukaryota</taxon>
        <taxon>Metazoa</taxon>
        <taxon>Ecdysozoa</taxon>
        <taxon>Nematoda</taxon>
        <taxon>Chromadorea</taxon>
        <taxon>Rhabditida</taxon>
        <taxon>Rhabditina</taxon>
        <taxon>Rhabditomorpha</taxon>
        <taxon>Strongyloidea</taxon>
        <taxon>Ancylostomatidae</taxon>
        <taxon>Ancylostomatinae</taxon>
        <taxon>Ancylostoma</taxon>
    </lineage>
</organism>
<comment type="caution">
    <text evidence="1">The sequence shown here is derived from an EMBL/GenBank/DDBJ whole genome shotgun (WGS) entry which is preliminary data.</text>
</comment>
<dbReference type="Proteomes" id="UP000024635">
    <property type="component" value="Unassembled WGS sequence"/>
</dbReference>
<dbReference type="EMBL" id="JARK01001352">
    <property type="protein sequence ID" value="EYC22860.1"/>
    <property type="molecule type" value="Genomic_DNA"/>
</dbReference>
<evidence type="ECO:0000313" key="1">
    <source>
        <dbReference type="EMBL" id="EYC22860.1"/>
    </source>
</evidence>
<accession>A0A016V5X3</accession>
<gene>
    <name evidence="1" type="primary">Acey_s0016.g2991</name>
    <name evidence="1" type="ORF">Y032_0016g2991</name>
</gene>
<reference evidence="2" key="1">
    <citation type="journal article" date="2015" name="Nat. Genet.">
        <title>The genome and transcriptome of the zoonotic hookworm Ancylostoma ceylanicum identify infection-specific gene families.</title>
        <authorList>
            <person name="Schwarz E.M."/>
            <person name="Hu Y."/>
            <person name="Antoshechkin I."/>
            <person name="Miller M.M."/>
            <person name="Sternberg P.W."/>
            <person name="Aroian R.V."/>
        </authorList>
    </citation>
    <scope>NUCLEOTIDE SEQUENCE</scope>
    <source>
        <strain evidence="2">HY135</strain>
    </source>
</reference>
<evidence type="ECO:0000313" key="2">
    <source>
        <dbReference type="Proteomes" id="UP000024635"/>
    </source>
</evidence>
<proteinExistence type="predicted"/>